<keyword evidence="1" id="KW-1003">Cell membrane</keyword>
<feature type="region of interest" description="Disordered" evidence="6">
    <location>
        <begin position="78"/>
        <end position="101"/>
    </location>
</feature>
<evidence type="ECO:0000256" key="1">
    <source>
        <dbReference type="ARBA" id="ARBA00022475"/>
    </source>
</evidence>
<accession>A0A6J7EE53</accession>
<dbReference type="EMBL" id="CAFBLU010000038">
    <property type="protein sequence ID" value="CAB4881567.1"/>
    <property type="molecule type" value="Genomic_DNA"/>
</dbReference>
<proteinExistence type="predicted"/>
<feature type="region of interest" description="Disordered" evidence="6">
    <location>
        <begin position="1"/>
        <end position="27"/>
    </location>
</feature>
<evidence type="ECO:0000256" key="2">
    <source>
        <dbReference type="ARBA" id="ARBA00022729"/>
    </source>
</evidence>
<keyword evidence="5" id="KW-0449">Lipoprotein</keyword>
<reference evidence="7" key="1">
    <citation type="submission" date="2020-05" db="EMBL/GenBank/DDBJ databases">
        <authorList>
            <person name="Chiriac C."/>
            <person name="Salcher M."/>
            <person name="Ghai R."/>
            <person name="Kavagutti S V."/>
        </authorList>
    </citation>
    <scope>NUCLEOTIDE SEQUENCE</scope>
</reference>
<evidence type="ECO:0000256" key="4">
    <source>
        <dbReference type="ARBA" id="ARBA00023139"/>
    </source>
</evidence>
<evidence type="ECO:0000256" key="5">
    <source>
        <dbReference type="ARBA" id="ARBA00023288"/>
    </source>
</evidence>
<dbReference type="InterPro" id="IPR025971">
    <property type="entry name" value="LppP/LprE"/>
</dbReference>
<sequence length="236" mass="24981">MIRPNTATDSDAIGSPARRPLRDSDSAYFEREGYRDGEYRVKGMQDSSRQRALRSSPFPLLALGLTVVVALAGCGTSSGPKSGNTVPAAAIPTTDQPSTATTSTRAIATPADPLAWATSVLNSQGYTPVNTDQYSTSRPLRILVGKKAGAANMRVFFFIGDGRWLGTDTTTPSGQATVAHQGDNTVQVTYSLYRPGDADSNPTGGTKTVTFKWNGTKLIPLDAIPSADPKAVLSRR</sequence>
<evidence type="ECO:0000256" key="3">
    <source>
        <dbReference type="ARBA" id="ARBA00023136"/>
    </source>
</evidence>
<evidence type="ECO:0000313" key="7">
    <source>
        <dbReference type="EMBL" id="CAB4881567.1"/>
    </source>
</evidence>
<protein>
    <submittedName>
        <fullName evidence="7">Unannotated protein</fullName>
    </submittedName>
</protein>
<organism evidence="7">
    <name type="scientific">freshwater metagenome</name>
    <dbReference type="NCBI Taxonomy" id="449393"/>
    <lineage>
        <taxon>unclassified sequences</taxon>
        <taxon>metagenomes</taxon>
        <taxon>ecological metagenomes</taxon>
    </lineage>
</organism>
<keyword evidence="3" id="KW-0472">Membrane</keyword>
<keyword evidence="4" id="KW-0564">Palmitate</keyword>
<evidence type="ECO:0000256" key="6">
    <source>
        <dbReference type="SAM" id="MobiDB-lite"/>
    </source>
</evidence>
<feature type="compositionally biased region" description="Low complexity" evidence="6">
    <location>
        <begin position="92"/>
        <end position="101"/>
    </location>
</feature>
<name>A0A6J7EE53_9ZZZZ</name>
<dbReference type="AlphaFoldDB" id="A0A6J7EE53"/>
<gene>
    <name evidence="7" type="ORF">UFOPK3444_01480</name>
</gene>
<dbReference type="Pfam" id="PF14041">
    <property type="entry name" value="Lipoprotein_21"/>
    <property type="match status" value="1"/>
</dbReference>
<keyword evidence="2" id="KW-0732">Signal</keyword>